<dbReference type="AlphaFoldDB" id="A0A1X7V5N8"/>
<feature type="transmembrane region" description="Helical" evidence="5">
    <location>
        <begin position="239"/>
        <end position="259"/>
    </location>
</feature>
<dbReference type="EnsemblMetazoa" id="Aqu2.1.35124_001">
    <property type="protein sequence ID" value="Aqu2.1.35124_001"/>
    <property type="gene ID" value="Aqu2.1.35124"/>
</dbReference>
<name>A0A1X7V5N8_AMPQE</name>
<feature type="transmembrane region" description="Helical" evidence="5">
    <location>
        <begin position="65"/>
        <end position="88"/>
    </location>
</feature>
<dbReference type="GO" id="GO:0005886">
    <property type="term" value="C:plasma membrane"/>
    <property type="evidence" value="ECO:0007669"/>
    <property type="project" value="TreeGrafter"/>
</dbReference>
<protein>
    <recommendedName>
        <fullName evidence="6">G-protein coupled receptors family 2 profile 2 domain-containing protein</fullName>
    </recommendedName>
</protein>
<evidence type="ECO:0000313" key="7">
    <source>
        <dbReference type="EnsemblMetazoa" id="Aqu2.1.35124_001"/>
    </source>
</evidence>
<evidence type="ECO:0000256" key="4">
    <source>
        <dbReference type="ARBA" id="ARBA00023136"/>
    </source>
</evidence>
<evidence type="ECO:0000256" key="1">
    <source>
        <dbReference type="ARBA" id="ARBA00004141"/>
    </source>
</evidence>
<keyword evidence="2 5" id="KW-0812">Transmembrane</keyword>
<feature type="transmembrane region" description="Helical" evidence="5">
    <location>
        <begin position="137"/>
        <end position="164"/>
    </location>
</feature>
<dbReference type="GO" id="GO:0007189">
    <property type="term" value="P:adenylate cyclase-activating G protein-coupled receptor signaling pathway"/>
    <property type="evidence" value="ECO:0007669"/>
    <property type="project" value="TreeGrafter"/>
</dbReference>
<dbReference type="InParanoid" id="A0A1X7V5N8"/>
<dbReference type="InterPro" id="IPR017981">
    <property type="entry name" value="GPCR_2-like_7TM"/>
</dbReference>
<evidence type="ECO:0000256" key="5">
    <source>
        <dbReference type="SAM" id="Phobius"/>
    </source>
</evidence>
<sequence length="352" mass="40701">MMEGNSSSGLDSNLTCFSDFEATKYKVLLGLRVVLSLISASFLVCMLFIIIIFKKYVFFTQKLILLLATCSLAYDVVASMNVTALTAYRSKPDLYYCYVIGFFEQVATMAIIMAYFILALDIFLRAVLDKQTEKLKLLYLMLVLSPILYSWVPFIFLAYGPIGAVCWIRNKNLEDCSDFLIGDYIMIAIFSVPFMTLLVTIIVLMVISLSFVRWKKKKWGGRKEEKRMRSKMEEEIRSLIYYPFVLVFIHTFGLITSLYDSLGDKDTIYDVLIFVSTIIYRFQGILICCIFVLDPETRKKLNRKEIVAALKRMCMKDEEESIRDYRAEAGRSDSLPKNMFDSIIYTQKLEIQ</sequence>
<keyword evidence="3 5" id="KW-1133">Transmembrane helix</keyword>
<feature type="domain" description="G-protein coupled receptors family 2 profile 2" evidence="6">
    <location>
        <begin position="28"/>
        <end position="295"/>
    </location>
</feature>
<evidence type="ECO:0000256" key="2">
    <source>
        <dbReference type="ARBA" id="ARBA00022692"/>
    </source>
</evidence>
<dbReference type="PANTHER" id="PTHR23112">
    <property type="entry name" value="G PROTEIN-COUPLED RECEPTOR 157-RELATED"/>
    <property type="match status" value="1"/>
</dbReference>
<evidence type="ECO:0000259" key="6">
    <source>
        <dbReference type="PROSITE" id="PS50261"/>
    </source>
</evidence>
<keyword evidence="4 5" id="KW-0472">Membrane</keyword>
<reference evidence="7" key="1">
    <citation type="submission" date="2017-05" db="UniProtKB">
        <authorList>
            <consortium name="EnsemblMetazoa"/>
        </authorList>
    </citation>
    <scope>IDENTIFICATION</scope>
</reference>
<dbReference type="OrthoDB" id="100006at2759"/>
<dbReference type="STRING" id="400682.A0A1X7V5N8"/>
<feature type="transmembrane region" description="Helical" evidence="5">
    <location>
        <begin position="271"/>
        <end position="293"/>
    </location>
</feature>
<comment type="subcellular location">
    <subcellularLocation>
        <location evidence="1">Membrane</location>
        <topology evidence="1">Multi-pass membrane protein</topology>
    </subcellularLocation>
</comment>
<dbReference type="SUPFAM" id="SSF81321">
    <property type="entry name" value="Family A G protein-coupled receptor-like"/>
    <property type="match status" value="1"/>
</dbReference>
<dbReference type="PROSITE" id="PS50261">
    <property type="entry name" value="G_PROTEIN_RECEP_F2_4"/>
    <property type="match status" value="1"/>
</dbReference>
<dbReference type="Gene3D" id="1.20.1070.10">
    <property type="entry name" value="Rhodopsin 7-helix transmembrane proteins"/>
    <property type="match status" value="1"/>
</dbReference>
<organism evidence="7">
    <name type="scientific">Amphimedon queenslandica</name>
    <name type="common">Sponge</name>
    <dbReference type="NCBI Taxonomy" id="400682"/>
    <lineage>
        <taxon>Eukaryota</taxon>
        <taxon>Metazoa</taxon>
        <taxon>Porifera</taxon>
        <taxon>Demospongiae</taxon>
        <taxon>Heteroscleromorpha</taxon>
        <taxon>Haplosclerida</taxon>
        <taxon>Niphatidae</taxon>
        <taxon>Amphimedon</taxon>
    </lineage>
</organism>
<dbReference type="GO" id="GO:0007166">
    <property type="term" value="P:cell surface receptor signaling pathway"/>
    <property type="evidence" value="ECO:0007669"/>
    <property type="project" value="InterPro"/>
</dbReference>
<accession>A0A1X7V5N8</accession>
<feature type="transmembrane region" description="Helical" evidence="5">
    <location>
        <begin position="108"/>
        <end position="128"/>
    </location>
</feature>
<feature type="transmembrane region" description="Helical" evidence="5">
    <location>
        <begin position="33"/>
        <end position="53"/>
    </location>
</feature>
<dbReference type="GO" id="GO:0004930">
    <property type="term" value="F:G protein-coupled receptor activity"/>
    <property type="evidence" value="ECO:0007669"/>
    <property type="project" value="TreeGrafter"/>
</dbReference>
<feature type="transmembrane region" description="Helical" evidence="5">
    <location>
        <begin position="184"/>
        <end position="212"/>
    </location>
</feature>
<evidence type="ECO:0000256" key="3">
    <source>
        <dbReference type="ARBA" id="ARBA00022989"/>
    </source>
</evidence>
<dbReference type="PANTHER" id="PTHR23112:SF0">
    <property type="entry name" value="TRANSMEMBRANE PROTEIN 116"/>
    <property type="match status" value="1"/>
</dbReference>
<proteinExistence type="predicted"/>